<evidence type="ECO:0000313" key="3">
    <source>
        <dbReference type="Proteomes" id="UP000007392"/>
    </source>
</evidence>
<name>R9UQ78_9BACL</name>
<dbReference type="EMBL" id="CP003422">
    <property type="protein sequence ID" value="AGN70825.1"/>
    <property type="molecule type" value="Genomic_DNA"/>
</dbReference>
<sequence length="40" mass="4302">MKEATEATEEAEATRASEVAEVTGRLGGPRRLIRPSDRGC</sequence>
<feature type="compositionally biased region" description="Acidic residues" evidence="1">
    <location>
        <begin position="1"/>
        <end position="11"/>
    </location>
</feature>
<dbReference type="HOGENOM" id="CLU_3293527_0_0_9"/>
<evidence type="ECO:0000313" key="2">
    <source>
        <dbReference type="EMBL" id="AGN70825.1"/>
    </source>
</evidence>
<feature type="compositionally biased region" description="Low complexity" evidence="1">
    <location>
        <begin position="14"/>
        <end position="24"/>
    </location>
</feature>
<organism evidence="2 3">
    <name type="scientific">Paenibacillus mucilaginosus K02</name>
    <dbReference type="NCBI Taxonomy" id="997761"/>
    <lineage>
        <taxon>Bacteria</taxon>
        <taxon>Bacillati</taxon>
        <taxon>Bacillota</taxon>
        <taxon>Bacilli</taxon>
        <taxon>Bacillales</taxon>
        <taxon>Paenibacillaceae</taxon>
        <taxon>Paenibacillus</taxon>
    </lineage>
</organism>
<gene>
    <name evidence="2" type="ORF">B2K_40380</name>
</gene>
<proteinExistence type="predicted"/>
<accession>R9UQ78</accession>
<dbReference type="AlphaFoldDB" id="R9UQ78"/>
<reference evidence="2 3" key="1">
    <citation type="submission" date="2013-06" db="EMBL/GenBank/DDBJ databases">
        <title>Complete genome sequence of Paenibacillus mucilaginosus K02.</title>
        <authorList>
            <person name="Xiao B."/>
            <person name="Sun L."/>
            <person name="Xiao L."/>
            <person name="Lian B."/>
        </authorList>
    </citation>
    <scope>NUCLEOTIDE SEQUENCE [LARGE SCALE GENOMIC DNA]</scope>
    <source>
        <strain evidence="2 3">K02</strain>
    </source>
</reference>
<dbReference type="Proteomes" id="UP000007392">
    <property type="component" value="Chromosome"/>
</dbReference>
<protein>
    <submittedName>
        <fullName evidence="2">Uncharacterized protein</fullName>
    </submittedName>
</protein>
<evidence type="ECO:0000256" key="1">
    <source>
        <dbReference type="SAM" id="MobiDB-lite"/>
    </source>
</evidence>
<feature type="region of interest" description="Disordered" evidence="1">
    <location>
        <begin position="1"/>
        <end position="40"/>
    </location>
</feature>
<dbReference type="KEGG" id="pmw:B2K_40380"/>